<sequence>MEYGGENPMLASIKVNPGAIEFDTIEVIK</sequence>
<gene>
    <name evidence="1" type="ORF">LCGC14_2833290</name>
</gene>
<dbReference type="EMBL" id="LAZR01054015">
    <property type="protein sequence ID" value="KKK79462.1"/>
    <property type="molecule type" value="Genomic_DNA"/>
</dbReference>
<reference evidence="1" key="1">
    <citation type="journal article" date="2015" name="Nature">
        <title>Complex archaea that bridge the gap between prokaryotes and eukaryotes.</title>
        <authorList>
            <person name="Spang A."/>
            <person name="Saw J.H."/>
            <person name="Jorgensen S.L."/>
            <person name="Zaremba-Niedzwiedzka K."/>
            <person name="Martijn J."/>
            <person name="Lind A.E."/>
            <person name="van Eijk R."/>
            <person name="Schleper C."/>
            <person name="Guy L."/>
            <person name="Ettema T.J."/>
        </authorList>
    </citation>
    <scope>NUCLEOTIDE SEQUENCE</scope>
</reference>
<name>A0A0F8YDE6_9ZZZZ</name>
<comment type="caution">
    <text evidence="1">The sequence shown here is derived from an EMBL/GenBank/DDBJ whole genome shotgun (WGS) entry which is preliminary data.</text>
</comment>
<dbReference type="AlphaFoldDB" id="A0A0F8YDE6"/>
<protein>
    <submittedName>
        <fullName evidence="1">Uncharacterized protein</fullName>
    </submittedName>
</protein>
<evidence type="ECO:0000313" key="1">
    <source>
        <dbReference type="EMBL" id="KKK79462.1"/>
    </source>
</evidence>
<organism evidence="1">
    <name type="scientific">marine sediment metagenome</name>
    <dbReference type="NCBI Taxonomy" id="412755"/>
    <lineage>
        <taxon>unclassified sequences</taxon>
        <taxon>metagenomes</taxon>
        <taxon>ecological metagenomes</taxon>
    </lineage>
</organism>
<proteinExistence type="predicted"/>
<accession>A0A0F8YDE6</accession>